<keyword evidence="3" id="KW-1185">Reference proteome</keyword>
<evidence type="ECO:0000256" key="1">
    <source>
        <dbReference type="SAM" id="MobiDB-lite"/>
    </source>
</evidence>
<name>A0A6S7K9C9_PARCT</name>
<evidence type="ECO:0000313" key="3">
    <source>
        <dbReference type="Proteomes" id="UP001152795"/>
    </source>
</evidence>
<sequence>MDVTETLQSVESPEDQPEQNEAEELDTVVKLKGLNTAEIGLGGWNTWIDEEILEHDEDVMGSDDENDKQQLVTDEIVLSGESSEEDEKIMLTSSNLTDFQEKKVTKETATKDDMNVSKNKKTKKK</sequence>
<gene>
    <name evidence="2" type="ORF">PACLA_8A047884</name>
</gene>
<dbReference type="EMBL" id="CACRXK020025381">
    <property type="protein sequence ID" value="CAB4039434.1"/>
    <property type="molecule type" value="Genomic_DNA"/>
</dbReference>
<accession>A0A6S7K9C9</accession>
<reference evidence="2" key="1">
    <citation type="submission" date="2020-04" db="EMBL/GenBank/DDBJ databases">
        <authorList>
            <person name="Alioto T."/>
            <person name="Alioto T."/>
            <person name="Gomez Garrido J."/>
        </authorList>
    </citation>
    <scope>NUCLEOTIDE SEQUENCE</scope>
    <source>
        <strain evidence="2">A484AB</strain>
    </source>
</reference>
<organism evidence="2 3">
    <name type="scientific">Paramuricea clavata</name>
    <name type="common">Red gorgonian</name>
    <name type="synonym">Violescent sea-whip</name>
    <dbReference type="NCBI Taxonomy" id="317549"/>
    <lineage>
        <taxon>Eukaryota</taxon>
        <taxon>Metazoa</taxon>
        <taxon>Cnidaria</taxon>
        <taxon>Anthozoa</taxon>
        <taxon>Octocorallia</taxon>
        <taxon>Malacalcyonacea</taxon>
        <taxon>Plexauridae</taxon>
        <taxon>Paramuricea</taxon>
    </lineage>
</organism>
<feature type="compositionally biased region" description="Polar residues" evidence="1">
    <location>
        <begin position="1"/>
        <end position="11"/>
    </location>
</feature>
<feature type="region of interest" description="Disordered" evidence="1">
    <location>
        <begin position="1"/>
        <end position="23"/>
    </location>
</feature>
<proteinExistence type="predicted"/>
<evidence type="ECO:0000313" key="2">
    <source>
        <dbReference type="EMBL" id="CAB4039434.1"/>
    </source>
</evidence>
<comment type="caution">
    <text evidence="2">The sequence shown here is derived from an EMBL/GenBank/DDBJ whole genome shotgun (WGS) entry which is preliminary data.</text>
</comment>
<feature type="compositionally biased region" description="Acidic residues" evidence="1">
    <location>
        <begin position="12"/>
        <end position="23"/>
    </location>
</feature>
<protein>
    <submittedName>
        <fullName evidence="2">Uncharacterized protein</fullName>
    </submittedName>
</protein>
<dbReference type="AlphaFoldDB" id="A0A6S7K9C9"/>
<dbReference type="Proteomes" id="UP001152795">
    <property type="component" value="Unassembled WGS sequence"/>
</dbReference>